<dbReference type="Proteomes" id="UP001412067">
    <property type="component" value="Unassembled WGS sequence"/>
</dbReference>
<evidence type="ECO:0000313" key="3">
    <source>
        <dbReference type="Proteomes" id="UP001412067"/>
    </source>
</evidence>
<feature type="region of interest" description="Disordered" evidence="1">
    <location>
        <begin position="65"/>
        <end position="85"/>
    </location>
</feature>
<organism evidence="2 3">
    <name type="scientific">Platanthera guangdongensis</name>
    <dbReference type="NCBI Taxonomy" id="2320717"/>
    <lineage>
        <taxon>Eukaryota</taxon>
        <taxon>Viridiplantae</taxon>
        <taxon>Streptophyta</taxon>
        <taxon>Embryophyta</taxon>
        <taxon>Tracheophyta</taxon>
        <taxon>Spermatophyta</taxon>
        <taxon>Magnoliopsida</taxon>
        <taxon>Liliopsida</taxon>
        <taxon>Asparagales</taxon>
        <taxon>Orchidaceae</taxon>
        <taxon>Orchidoideae</taxon>
        <taxon>Orchideae</taxon>
        <taxon>Orchidinae</taxon>
        <taxon>Platanthera</taxon>
    </lineage>
</organism>
<keyword evidence="3" id="KW-1185">Reference proteome</keyword>
<feature type="compositionally biased region" description="Polar residues" evidence="1">
    <location>
        <begin position="1"/>
        <end position="14"/>
    </location>
</feature>
<protein>
    <submittedName>
        <fullName evidence="2">Uncharacterized protein</fullName>
    </submittedName>
</protein>
<accession>A0ABR2MG77</accession>
<name>A0ABR2MG77_9ASPA</name>
<dbReference type="EMBL" id="JBBWWR010000008">
    <property type="protein sequence ID" value="KAK8962540.1"/>
    <property type="molecule type" value="Genomic_DNA"/>
</dbReference>
<feature type="region of interest" description="Disordered" evidence="1">
    <location>
        <begin position="1"/>
        <end position="44"/>
    </location>
</feature>
<evidence type="ECO:0000256" key="1">
    <source>
        <dbReference type="SAM" id="MobiDB-lite"/>
    </source>
</evidence>
<evidence type="ECO:0000313" key="2">
    <source>
        <dbReference type="EMBL" id="KAK8962540.1"/>
    </source>
</evidence>
<comment type="caution">
    <text evidence="2">The sequence shown here is derived from an EMBL/GenBank/DDBJ whole genome shotgun (WGS) entry which is preliminary data.</text>
</comment>
<sequence length="104" mass="11418">MLPLSTPSLDSCGSPQRRLFSGTPHPANPHTTPNAATPANRQLPTPARPFFIIVESCGPLRFPNCSHEPTTSSSSSPFPTDISHPEDRFTVDEALYHPYFDSLR</sequence>
<proteinExistence type="predicted"/>
<gene>
    <name evidence="2" type="ORF">KSP40_PGU015558</name>
</gene>
<feature type="compositionally biased region" description="Low complexity" evidence="1">
    <location>
        <begin position="69"/>
        <end position="80"/>
    </location>
</feature>
<reference evidence="2 3" key="1">
    <citation type="journal article" date="2022" name="Nat. Plants">
        <title>Genomes of leafy and leafless Platanthera orchids illuminate the evolution of mycoheterotrophy.</title>
        <authorList>
            <person name="Li M.H."/>
            <person name="Liu K.W."/>
            <person name="Li Z."/>
            <person name="Lu H.C."/>
            <person name="Ye Q.L."/>
            <person name="Zhang D."/>
            <person name="Wang J.Y."/>
            <person name="Li Y.F."/>
            <person name="Zhong Z.M."/>
            <person name="Liu X."/>
            <person name="Yu X."/>
            <person name="Liu D.K."/>
            <person name="Tu X.D."/>
            <person name="Liu B."/>
            <person name="Hao Y."/>
            <person name="Liao X.Y."/>
            <person name="Jiang Y.T."/>
            <person name="Sun W.H."/>
            <person name="Chen J."/>
            <person name="Chen Y.Q."/>
            <person name="Ai Y."/>
            <person name="Zhai J.W."/>
            <person name="Wu S.S."/>
            <person name="Zhou Z."/>
            <person name="Hsiao Y.Y."/>
            <person name="Wu W.L."/>
            <person name="Chen Y.Y."/>
            <person name="Lin Y.F."/>
            <person name="Hsu J.L."/>
            <person name="Li C.Y."/>
            <person name="Wang Z.W."/>
            <person name="Zhao X."/>
            <person name="Zhong W.Y."/>
            <person name="Ma X.K."/>
            <person name="Ma L."/>
            <person name="Huang J."/>
            <person name="Chen G.Z."/>
            <person name="Huang M.Z."/>
            <person name="Huang L."/>
            <person name="Peng D.H."/>
            <person name="Luo Y.B."/>
            <person name="Zou S.Q."/>
            <person name="Chen S.P."/>
            <person name="Lan S."/>
            <person name="Tsai W.C."/>
            <person name="Van de Peer Y."/>
            <person name="Liu Z.J."/>
        </authorList>
    </citation>
    <scope>NUCLEOTIDE SEQUENCE [LARGE SCALE GENOMIC DNA]</scope>
    <source>
        <strain evidence="2">Lor288</strain>
    </source>
</reference>
<feature type="compositionally biased region" description="Low complexity" evidence="1">
    <location>
        <begin position="23"/>
        <end position="40"/>
    </location>
</feature>